<reference evidence="1 2" key="1">
    <citation type="journal article" date="2016" name="Int. J. Syst. Evol. Microbiol.">
        <title>Descriptions of Anaerotaenia torta gen. nov., sp. nov. and Anaerocolumna cellulosilytica gen. nov., sp. nov. isolated from a methanogenic reactor of cattle waste.</title>
        <authorList>
            <person name="Uek A."/>
            <person name="Ohtaki Y."/>
            <person name="Kaku N."/>
            <person name="Ueki K."/>
        </authorList>
    </citation>
    <scope>NUCLEOTIDE SEQUENCE [LARGE SCALE GENOMIC DNA]</scope>
    <source>
        <strain evidence="1 2">SN021</strain>
    </source>
</reference>
<gene>
    <name evidence="1" type="ORF">acsn021_17780</name>
</gene>
<dbReference type="RefSeq" id="WP_184091282.1">
    <property type="nucleotide sequence ID" value="NZ_AP023367.1"/>
</dbReference>
<dbReference type="EMBL" id="AP023367">
    <property type="protein sequence ID" value="BCJ94209.1"/>
    <property type="molecule type" value="Genomic_DNA"/>
</dbReference>
<dbReference type="KEGG" id="acel:acsn021_17780"/>
<name>A0A6S6QYR6_9FIRM</name>
<sequence>MISKRNDSIGKKVVRCTVIVFACLMIGGSTRIITTHAEEASNQAIHSLSYEEYQEQIKVEAERDKVSASMKSDTTNADVMRTAAELAKGKENVICENVEALVPATMIQASNAVSEKDGIKLSAAPVAGLQPIVLNEDSLKNGQITTDTQLAWLWSFSDEDGDTLLNRYLGGFPSAYYLGNLNNNIGFVTQFSNPGHYTVLYQVMDTSGELSAVVGYEFEVVPVENYQVFENSFTALNEIQDYNVEIDFSEMNTAAICLVNTGKSLPSMTIKDAAGTTLTTMGGAKRWFFINKPAPDATSVSYTISVKAASFDSTASGYRVMVGDKKDVEPMLSGLENTVWLDLYTETLGKNHFTLYTPNKDESWYRFTANGTMVFTLLTYYSQTRFQVRDVNDLTILFDSNDSANADVHKSKFCGPYNYAEKARLTTTIGQDYYLVIYSPSLISTEAIIEKTMNVTVGKPNMLSKTTTAYATSNIRANSSGFSSAVNISVGDNGSTIPRTAVADNIYLKSLDDIKPSMIEYWRVSVPGGTSWYTSKYFFLSIQIGYVKDATTNKNINGIWQMSVRASTSGSPLSFRPGIYIDYHYEIGD</sequence>
<evidence type="ECO:0000313" key="1">
    <source>
        <dbReference type="EMBL" id="BCJ94209.1"/>
    </source>
</evidence>
<protein>
    <submittedName>
        <fullName evidence="1">Uncharacterized protein</fullName>
    </submittedName>
</protein>
<organism evidence="1 2">
    <name type="scientific">Anaerocolumna cellulosilytica</name>
    <dbReference type="NCBI Taxonomy" id="433286"/>
    <lineage>
        <taxon>Bacteria</taxon>
        <taxon>Bacillati</taxon>
        <taxon>Bacillota</taxon>
        <taxon>Clostridia</taxon>
        <taxon>Lachnospirales</taxon>
        <taxon>Lachnospiraceae</taxon>
        <taxon>Anaerocolumna</taxon>
    </lineage>
</organism>
<accession>A0A6S6QYR6</accession>
<proteinExistence type="predicted"/>
<keyword evidence="2" id="KW-1185">Reference proteome</keyword>
<evidence type="ECO:0000313" key="2">
    <source>
        <dbReference type="Proteomes" id="UP000515561"/>
    </source>
</evidence>
<dbReference type="AlphaFoldDB" id="A0A6S6QYR6"/>
<dbReference type="Proteomes" id="UP000515561">
    <property type="component" value="Chromosome"/>
</dbReference>